<evidence type="ECO:0000313" key="3">
    <source>
        <dbReference type="Proteomes" id="UP000244855"/>
    </source>
</evidence>
<evidence type="ECO:0000256" key="1">
    <source>
        <dbReference type="SAM" id="Phobius"/>
    </source>
</evidence>
<sequence>MARSESLEMATVSLVSNVSQFVLQFLGLIFLVYFQRVSSTRGTTRARESVVLDD</sequence>
<dbReference type="AlphaFoldDB" id="A0A2V1E561"/>
<keyword evidence="1" id="KW-0472">Membrane</keyword>
<accession>A0A2V1E561</accession>
<keyword evidence="3" id="KW-1185">Reference proteome</keyword>
<protein>
    <submittedName>
        <fullName evidence="2">Uncharacterized protein</fullName>
    </submittedName>
</protein>
<gene>
    <name evidence="2" type="ORF">DM02DRAFT_611167</name>
</gene>
<proteinExistence type="predicted"/>
<dbReference type="Proteomes" id="UP000244855">
    <property type="component" value="Unassembled WGS sequence"/>
</dbReference>
<reference evidence="2 3" key="1">
    <citation type="journal article" date="2018" name="Sci. Rep.">
        <title>Comparative genomics provides insights into the lifestyle and reveals functional heterogeneity of dark septate endophytic fungi.</title>
        <authorList>
            <person name="Knapp D.G."/>
            <person name="Nemeth J.B."/>
            <person name="Barry K."/>
            <person name="Hainaut M."/>
            <person name="Henrissat B."/>
            <person name="Johnson J."/>
            <person name="Kuo A."/>
            <person name="Lim J.H.P."/>
            <person name="Lipzen A."/>
            <person name="Nolan M."/>
            <person name="Ohm R.A."/>
            <person name="Tamas L."/>
            <person name="Grigoriev I.V."/>
            <person name="Spatafora J.W."/>
            <person name="Nagy L.G."/>
            <person name="Kovacs G.M."/>
        </authorList>
    </citation>
    <scope>NUCLEOTIDE SEQUENCE [LARGE SCALE GENOMIC DNA]</scope>
    <source>
        <strain evidence="2 3">DSE2036</strain>
    </source>
</reference>
<organism evidence="2 3">
    <name type="scientific">Periconia macrospinosa</name>
    <dbReference type="NCBI Taxonomy" id="97972"/>
    <lineage>
        <taxon>Eukaryota</taxon>
        <taxon>Fungi</taxon>
        <taxon>Dikarya</taxon>
        <taxon>Ascomycota</taxon>
        <taxon>Pezizomycotina</taxon>
        <taxon>Dothideomycetes</taxon>
        <taxon>Pleosporomycetidae</taxon>
        <taxon>Pleosporales</taxon>
        <taxon>Massarineae</taxon>
        <taxon>Periconiaceae</taxon>
        <taxon>Periconia</taxon>
    </lineage>
</organism>
<name>A0A2V1E561_9PLEO</name>
<keyword evidence="1" id="KW-0812">Transmembrane</keyword>
<keyword evidence="1" id="KW-1133">Transmembrane helix</keyword>
<evidence type="ECO:0000313" key="2">
    <source>
        <dbReference type="EMBL" id="PVI04804.1"/>
    </source>
</evidence>
<feature type="transmembrane region" description="Helical" evidence="1">
    <location>
        <begin position="12"/>
        <end position="34"/>
    </location>
</feature>
<dbReference type="EMBL" id="KZ805318">
    <property type="protein sequence ID" value="PVI04804.1"/>
    <property type="molecule type" value="Genomic_DNA"/>
</dbReference>